<reference evidence="4 5" key="1">
    <citation type="submission" date="2018-02" db="EMBL/GenBank/DDBJ databases">
        <title>Novel Leptospira species isolated from soil and water in Japan.</title>
        <authorList>
            <person name="Nakao R."/>
            <person name="Masuzawa T."/>
        </authorList>
    </citation>
    <scope>NUCLEOTIDE SEQUENCE [LARGE SCALE GENOMIC DNA]</scope>
    <source>
        <strain evidence="4 5">YH101</strain>
    </source>
</reference>
<comment type="caution">
    <text evidence="4">The sequence shown here is derived from an EMBL/GenBank/DDBJ whole genome shotgun (WGS) entry which is preliminary data.</text>
</comment>
<organism evidence="4 5">
    <name type="scientific">Leptospira ryugenii</name>
    <dbReference type="NCBI Taxonomy" id="1917863"/>
    <lineage>
        <taxon>Bacteria</taxon>
        <taxon>Pseudomonadati</taxon>
        <taxon>Spirochaetota</taxon>
        <taxon>Spirochaetia</taxon>
        <taxon>Leptospirales</taxon>
        <taxon>Leptospiraceae</taxon>
        <taxon>Leptospira</taxon>
    </lineage>
</organism>
<evidence type="ECO:0000256" key="1">
    <source>
        <dbReference type="ARBA" id="ARBA00022679"/>
    </source>
</evidence>
<dbReference type="EMBL" id="BFBB01000007">
    <property type="protein sequence ID" value="GBF50703.1"/>
    <property type="molecule type" value="Genomic_DNA"/>
</dbReference>
<dbReference type="OrthoDB" id="315782at2"/>
<dbReference type="InterPro" id="IPR036873">
    <property type="entry name" value="Rhodanese-like_dom_sf"/>
</dbReference>
<dbReference type="Gene3D" id="3.40.250.10">
    <property type="entry name" value="Rhodanese-like domain"/>
    <property type="match status" value="1"/>
</dbReference>
<dbReference type="Proteomes" id="UP000245133">
    <property type="component" value="Unassembled WGS sequence"/>
</dbReference>
<name>A0A2P2E1D5_9LEPT</name>
<dbReference type="PANTHER" id="PTHR11364">
    <property type="entry name" value="THIOSULFATE SULFERTANSFERASE"/>
    <property type="match status" value="1"/>
</dbReference>
<feature type="domain" description="Rhodanese" evidence="3">
    <location>
        <begin position="352"/>
        <end position="437"/>
    </location>
</feature>
<dbReference type="PROSITE" id="PS50206">
    <property type="entry name" value="RHODANESE_3"/>
    <property type="match status" value="1"/>
</dbReference>
<dbReference type="GO" id="GO:0004792">
    <property type="term" value="F:thiosulfate-cyanide sulfurtransferase activity"/>
    <property type="evidence" value="ECO:0007669"/>
    <property type="project" value="TreeGrafter"/>
</dbReference>
<accession>A0A2P2E1D5</accession>
<gene>
    <name evidence="4" type="ORF">LPTSP4_22300</name>
</gene>
<evidence type="ECO:0000256" key="2">
    <source>
        <dbReference type="ARBA" id="ARBA00022737"/>
    </source>
</evidence>
<dbReference type="InterPro" id="IPR045078">
    <property type="entry name" value="TST/MPST-like"/>
</dbReference>
<keyword evidence="5" id="KW-1185">Reference proteome</keyword>
<evidence type="ECO:0000313" key="5">
    <source>
        <dbReference type="Proteomes" id="UP000245133"/>
    </source>
</evidence>
<dbReference type="InterPro" id="IPR001763">
    <property type="entry name" value="Rhodanese-like_dom"/>
</dbReference>
<keyword evidence="1" id="KW-0808">Transferase</keyword>
<evidence type="ECO:0000259" key="3">
    <source>
        <dbReference type="PROSITE" id="PS50206"/>
    </source>
</evidence>
<dbReference type="PANTHER" id="PTHR11364:SF27">
    <property type="entry name" value="SULFURTRANSFERASE"/>
    <property type="match status" value="1"/>
</dbReference>
<keyword evidence="2" id="KW-0677">Repeat</keyword>
<sequence length="502" mass="54624">MFKKFTLGVLSVSLLFTSFCKEDKDNTNQLVGLLFLANQLKVNSASDLANESNDDYARNEYGLIEGSKLESYVRDWQANKPSYITGNLVILQTDSANRITGDTKRPFIAENPSKGVYVYLLDDYQTSGTTNFRFNQTRDTGLVKNSARYQANGAFVDEWLKTFGINPTRDLIVFAVGTGGVTLASGASSTAGTTVGTGFAAKATGAGPVQDITRGVYWLRYWGVDIKNLAILNGNIRSNFGNSDSSLLSNTRSTIPNSNGNFSVKQLRVDNTVLTLGLEDVYEIAKSGLKANLSGITSEQFLVDARPSAQFLGTVTTINGVAANTYYITTSWGFSGAPNAAANPAQKFVLFEGGIKGAVDFPWVDLLTNSDTGFRYISKSDLRTFFANKGYKAGNTVVSQCRTNFEAQVNGFAALNILGYPTVYYDGSLVEWTSLTAAHPASEFNKVTSGFKWRTDDSSVSRILWYNGSAADTTRIQAVELDPNATTTKKFIAEDKAYKSLF</sequence>
<dbReference type="SUPFAM" id="SSF52821">
    <property type="entry name" value="Rhodanese/Cell cycle control phosphatase"/>
    <property type="match status" value="1"/>
</dbReference>
<dbReference type="AlphaFoldDB" id="A0A2P2E1D5"/>
<protein>
    <submittedName>
        <fullName evidence="4">Rhodanese-like protein</fullName>
    </submittedName>
</protein>
<proteinExistence type="predicted"/>
<dbReference type="RefSeq" id="WP_108976662.1">
    <property type="nucleotide sequence ID" value="NZ_BFBB01000007.1"/>
</dbReference>
<evidence type="ECO:0000313" key="4">
    <source>
        <dbReference type="EMBL" id="GBF50703.1"/>
    </source>
</evidence>